<name>X1I130_9ZZZZ</name>
<protein>
    <submittedName>
        <fullName evidence="1">Uncharacterized protein</fullName>
    </submittedName>
</protein>
<dbReference type="EMBL" id="BARU01016253">
    <property type="protein sequence ID" value="GAH59789.1"/>
    <property type="molecule type" value="Genomic_DNA"/>
</dbReference>
<sequence length="36" mass="4003">VVGSIETVRADFSAEIQSKREYATSIWPMEGVPDSF</sequence>
<gene>
    <name evidence="1" type="ORF">S03H2_27259</name>
</gene>
<feature type="non-terminal residue" evidence="1">
    <location>
        <position position="1"/>
    </location>
</feature>
<proteinExistence type="predicted"/>
<accession>X1I130</accession>
<dbReference type="AlphaFoldDB" id="X1I130"/>
<organism evidence="1">
    <name type="scientific">marine sediment metagenome</name>
    <dbReference type="NCBI Taxonomy" id="412755"/>
    <lineage>
        <taxon>unclassified sequences</taxon>
        <taxon>metagenomes</taxon>
        <taxon>ecological metagenomes</taxon>
    </lineage>
</organism>
<feature type="non-terminal residue" evidence="1">
    <location>
        <position position="36"/>
    </location>
</feature>
<reference evidence="1" key="1">
    <citation type="journal article" date="2014" name="Front. Microbiol.">
        <title>High frequency of phylogenetically diverse reductive dehalogenase-homologous genes in deep subseafloor sedimentary metagenomes.</title>
        <authorList>
            <person name="Kawai M."/>
            <person name="Futagami T."/>
            <person name="Toyoda A."/>
            <person name="Takaki Y."/>
            <person name="Nishi S."/>
            <person name="Hori S."/>
            <person name="Arai W."/>
            <person name="Tsubouchi T."/>
            <person name="Morono Y."/>
            <person name="Uchiyama I."/>
            <person name="Ito T."/>
            <person name="Fujiyama A."/>
            <person name="Inagaki F."/>
            <person name="Takami H."/>
        </authorList>
    </citation>
    <scope>NUCLEOTIDE SEQUENCE</scope>
    <source>
        <strain evidence="1">Expedition CK06-06</strain>
    </source>
</reference>
<comment type="caution">
    <text evidence="1">The sequence shown here is derived from an EMBL/GenBank/DDBJ whole genome shotgun (WGS) entry which is preliminary data.</text>
</comment>
<evidence type="ECO:0000313" key="1">
    <source>
        <dbReference type="EMBL" id="GAH59789.1"/>
    </source>
</evidence>